<dbReference type="EMBL" id="JN227533">
    <property type="protein sequence ID" value="AEQ32142.1"/>
    <property type="molecule type" value="Genomic_DNA"/>
</dbReference>
<reference evidence="2 3" key="1">
    <citation type="journal article" date="2011" name="J. Virol.">
        <title>Genomic sequencing and characterization of cynomolgus macaque cytomegalovirus.</title>
        <authorList>
            <person name="Marsh A.K."/>
            <person name="Willer D.O."/>
            <person name="Ambagala A.P."/>
            <person name="Dzamba M."/>
            <person name="Chan J.K."/>
            <person name="Pilon R."/>
            <person name="Fournier J."/>
            <person name="Sandstrom P."/>
            <person name="Brudno M."/>
            <person name="Macdonald K.S."/>
        </authorList>
    </citation>
    <scope>NUCLEOTIDE SEQUENCE [LARGE SCALE GENOMIC DNA]</scope>
    <source>
        <strain evidence="2 3">Ottawa</strain>
    </source>
</reference>
<evidence type="ECO:0000313" key="3">
    <source>
        <dbReference type="Proteomes" id="UP000174965"/>
    </source>
</evidence>
<dbReference type="Proteomes" id="UP000174965">
    <property type="component" value="Segment"/>
</dbReference>
<keyword evidence="1" id="KW-0472">Membrane</keyword>
<accession>G8H168</accession>
<keyword evidence="1" id="KW-0812">Transmembrane</keyword>
<sequence length="96" mass="10962">MPVIPIQYVNCAGALGMVAFGILSYQWIERKRNQGPPLPPWFKEYLREVKRQRGELEEEEEEQETALSPADGIAGLVREAFCALKRSLGRLKRSED</sequence>
<keyword evidence="3" id="KW-1185">Reference proteome</keyword>
<gene>
    <name evidence="2" type="ORF">cyUL37_ex2</name>
</gene>
<name>G8H168_9BETA</name>
<protein>
    <submittedName>
        <fullName evidence="2">Glycoprotein UL37</fullName>
    </submittedName>
</protein>
<keyword evidence="1" id="KW-1133">Transmembrane helix</keyword>
<proteinExistence type="predicted"/>
<evidence type="ECO:0000313" key="2">
    <source>
        <dbReference type="EMBL" id="AEQ32142.1"/>
    </source>
</evidence>
<organism evidence="2 3">
    <name type="scientific">macacine betaherpesvirus 8</name>
    <dbReference type="NCBI Taxonomy" id="2560567"/>
    <lineage>
        <taxon>Viruses</taxon>
        <taxon>Duplodnaviria</taxon>
        <taxon>Heunggongvirae</taxon>
        <taxon>Peploviricota</taxon>
        <taxon>Herviviricetes</taxon>
        <taxon>Herpesvirales</taxon>
        <taxon>Orthoherpesviridae</taxon>
        <taxon>Betaherpesvirinae</taxon>
        <taxon>Cytomegalovirus</taxon>
        <taxon>Cytomegalovirus macacinebeta8</taxon>
    </lineage>
</organism>
<feature type="transmembrane region" description="Helical" evidence="1">
    <location>
        <begin position="6"/>
        <end position="28"/>
    </location>
</feature>
<evidence type="ECO:0000256" key="1">
    <source>
        <dbReference type="SAM" id="Phobius"/>
    </source>
</evidence>